<comment type="caution">
    <text evidence="2">The sequence shown here is derived from an EMBL/GenBank/DDBJ whole genome shotgun (WGS) entry which is preliminary data.</text>
</comment>
<protein>
    <submittedName>
        <fullName evidence="2">Uncharacterized protein</fullName>
    </submittedName>
</protein>
<accession>A0AA39XVN9</accession>
<dbReference type="EMBL" id="JAUJDW010000081">
    <property type="protein sequence ID" value="KAK0640451.1"/>
    <property type="molecule type" value="Genomic_DNA"/>
</dbReference>
<proteinExistence type="predicted"/>
<evidence type="ECO:0000256" key="1">
    <source>
        <dbReference type="SAM" id="MobiDB-lite"/>
    </source>
</evidence>
<feature type="compositionally biased region" description="Low complexity" evidence="1">
    <location>
        <begin position="645"/>
        <end position="655"/>
    </location>
</feature>
<evidence type="ECO:0000313" key="2">
    <source>
        <dbReference type="EMBL" id="KAK0640451.1"/>
    </source>
</evidence>
<sequence>MSSSTNNDIPRAHPELDRLLTPIVTDFTVGKYVDSDPERTPVYPSVHELPRNELLLSEREVKAYRESFRGEPIERFNPYARLKPMVAEIFDAMMEMRYALDSEQSKAFTGLGLDGEWGYSHPPRFVATVACKLLQLLVNGTRFGFMQSNNEDQVREAAGHEIPDFVARKLELCNALMLEKSIVHDVLSGDEQIWVNVVFAPGAYAVVKSKLRCSMERKARRRPMTAEREVYMPDTDDEADISQFYQANREPKYECDRYPFLDEMGPPISRWSMIQADAYLKEALPRLPPQPDQYLDTMKGAKPYLVLKMYEAIRDVNDIQNAPNSADYKRFVVPENGRQPAFTPRTSPKAILEACWKILDFFLDGVEKGFLLPYSKPDPAKEPVIVSHSDYHCMRRFASMLEILRREKTVCWKFLKSNHQLDEFVYWPYEWIDYRRDVHAINEWLRARKEDREEFLADAIEEEEENDAYHTIAAEDGLISADAAAFMEELRAGFNAPEDGDTPEDANTSEDNGALEEYDAPEDDDNIFEASSAPLSDEPDAEEEHEHQLTAFSDGFAANGAHLSAVEVDDWDMDEDEGNATDNAQIPIEPAPEAANGLPDEQIDWDAIGVEWVDRDTFFGAQEAEVDADVMDIDSLPPVTHQSGAPATAAEPEVAAQHDEDAAEELEDDEFLKSCTMLVENTDQDGQVTIN</sequence>
<name>A0AA39XVN9_9PEZI</name>
<organism evidence="2 3">
    <name type="scientific">Lasiodiplodia hormozganensis</name>
    <dbReference type="NCBI Taxonomy" id="869390"/>
    <lineage>
        <taxon>Eukaryota</taxon>
        <taxon>Fungi</taxon>
        <taxon>Dikarya</taxon>
        <taxon>Ascomycota</taxon>
        <taxon>Pezizomycotina</taxon>
        <taxon>Dothideomycetes</taxon>
        <taxon>Dothideomycetes incertae sedis</taxon>
        <taxon>Botryosphaeriales</taxon>
        <taxon>Botryosphaeriaceae</taxon>
        <taxon>Lasiodiplodia</taxon>
    </lineage>
</organism>
<gene>
    <name evidence="2" type="ORF">DIS24_g9351</name>
</gene>
<feature type="region of interest" description="Disordered" evidence="1">
    <location>
        <begin position="494"/>
        <end position="547"/>
    </location>
</feature>
<feature type="region of interest" description="Disordered" evidence="1">
    <location>
        <begin position="635"/>
        <end position="667"/>
    </location>
</feature>
<keyword evidence="3" id="KW-1185">Reference proteome</keyword>
<feature type="compositionally biased region" description="Acidic residues" evidence="1">
    <location>
        <begin position="498"/>
        <end position="527"/>
    </location>
</feature>
<reference evidence="2" key="1">
    <citation type="submission" date="2023-06" db="EMBL/GenBank/DDBJ databases">
        <title>Multi-omics analyses reveal the molecular pathogenesis toolkit of Lasiodiplodia hormozganensis, a cross-kingdom pathogen.</title>
        <authorList>
            <person name="Felix C."/>
            <person name="Meneses R."/>
            <person name="Goncalves M.F.M."/>
            <person name="Tilleman L."/>
            <person name="Duarte A.S."/>
            <person name="Jorrin-Novo J.V."/>
            <person name="Van De Peer Y."/>
            <person name="Deforce D."/>
            <person name="Van Nieuwerburgh F."/>
            <person name="Esteves A.C."/>
            <person name="Alves A."/>
        </authorList>
    </citation>
    <scope>NUCLEOTIDE SEQUENCE</scope>
    <source>
        <strain evidence="2">CBS 339.90</strain>
    </source>
</reference>
<dbReference type="AlphaFoldDB" id="A0AA39XVN9"/>
<evidence type="ECO:0000313" key="3">
    <source>
        <dbReference type="Proteomes" id="UP001175001"/>
    </source>
</evidence>
<dbReference type="Proteomes" id="UP001175001">
    <property type="component" value="Unassembled WGS sequence"/>
</dbReference>